<dbReference type="Pfam" id="PF02687">
    <property type="entry name" value="FtsX"/>
    <property type="match status" value="2"/>
</dbReference>
<dbReference type="Proteomes" id="UP000198393">
    <property type="component" value="Unassembled WGS sequence"/>
</dbReference>
<keyword evidence="4 6" id="KW-1133">Transmembrane helix</keyword>
<dbReference type="InterPro" id="IPR003838">
    <property type="entry name" value="ABC3_permease_C"/>
</dbReference>
<evidence type="ECO:0000256" key="5">
    <source>
        <dbReference type="ARBA" id="ARBA00023136"/>
    </source>
</evidence>
<evidence type="ECO:0000256" key="2">
    <source>
        <dbReference type="ARBA" id="ARBA00022475"/>
    </source>
</evidence>
<evidence type="ECO:0000256" key="1">
    <source>
        <dbReference type="ARBA" id="ARBA00004651"/>
    </source>
</evidence>
<dbReference type="PANTHER" id="PTHR30572:SF18">
    <property type="entry name" value="ABC-TYPE MACROLIDE FAMILY EXPORT SYSTEM PERMEASE COMPONENT 2"/>
    <property type="match status" value="1"/>
</dbReference>
<sequence length="876" mass="99478">MAIPPKFTTWLLSYLVSQEFFEEISGDLTEEYQEYVQTKGRLRANLLYLAEVIRYARMYRAERNYQSTNSFSMLQNYIKVAFRNLIKHKSYSIINISGLGIGLACVFMIFLFIKVETSYDKFHENGSDIYRLQHVYGYINAQAAPTYERDYTEVIGSTRINFWKTNKRISLSNEEIYYEDVLLADSNFFSFFSFPLIRGDKKSCLNDKNSIAISQSYAKKFFGEEDPIGQVMLVQDMINGRDLPYKVAAVFEDVPFNSHLQFDMVASFSIMYDDPSINILELWPNDWIGSYIQLKPGTNPESVADKYQEMYNKYYDAEADSITIDLMPLEDLYLKSYDLRADYADHGNINQVRIFSAIAIIILLIACINFMNLATARSSKRSKEVGVRKVMGAFRKQLIIQFFAESTIMTVLALILASVILVLVIPPVNRIADINLFLGMDQIVPIIIGVILLTIITILIAGSYPALFLSSFQPVSILSGSATGNGGKGAIRKALVIFQFTISIALIIGAMVVYNQMLFVKQKDLGFEPENVVVMNFGNTEEFGRKWHRVRSQVQSMPGVKSVMAGRMVPGDNAFYWGYKFEDFSEYEDPYGDAWKGFYIGYNTLDGLGVEVLMGRTFSEDIPTDSSAFILNESGWKRAIEEYGESWNEPIGKTIEYYTTHSGDWAMDKKGVVVGIVKDFHHHSLEREIDPLVIHNVPGRKLMVKVDSEKTNEVIASIENLWAEWNVPTTFNYQFLDEEFEAAYRDEDQFNQFILIFCMLAIAIACMGLYGLSSFVAEQRIKEIAVRKVLGASENKIVGMLSVDFLKLVGISVLVGTPVAYYFINQWLANFAYRIDLSWYYFVVGSIAAAAIAILTISYHSIKAATSNPVNSLRTE</sequence>
<evidence type="ECO:0000256" key="6">
    <source>
        <dbReference type="SAM" id="Phobius"/>
    </source>
</evidence>
<protein>
    <submittedName>
        <fullName evidence="9">Putative ABC transport system permease protein</fullName>
    </submittedName>
</protein>
<comment type="subcellular location">
    <subcellularLocation>
        <location evidence="1">Cell membrane</location>
        <topology evidence="1">Multi-pass membrane protein</topology>
    </subcellularLocation>
</comment>
<feature type="transmembrane region" description="Helical" evidence="6">
    <location>
        <begin position="753"/>
        <end position="776"/>
    </location>
</feature>
<dbReference type="InterPro" id="IPR050250">
    <property type="entry name" value="Macrolide_Exporter_MacB"/>
</dbReference>
<organism evidence="9 10">
    <name type="scientific">Ekhidna lutea</name>
    <dbReference type="NCBI Taxonomy" id="447679"/>
    <lineage>
        <taxon>Bacteria</taxon>
        <taxon>Pseudomonadati</taxon>
        <taxon>Bacteroidota</taxon>
        <taxon>Cytophagia</taxon>
        <taxon>Cytophagales</taxon>
        <taxon>Reichenbachiellaceae</taxon>
        <taxon>Ekhidna</taxon>
    </lineage>
</organism>
<dbReference type="PANTHER" id="PTHR30572">
    <property type="entry name" value="MEMBRANE COMPONENT OF TRANSPORTER-RELATED"/>
    <property type="match status" value="1"/>
</dbReference>
<feature type="transmembrane region" description="Helical" evidence="6">
    <location>
        <begin position="354"/>
        <end position="374"/>
    </location>
</feature>
<feature type="domain" description="ABC3 transporter permease C-terminal" evidence="7">
    <location>
        <begin position="357"/>
        <end position="473"/>
    </location>
</feature>
<gene>
    <name evidence="9" type="ORF">SAMN05421640_3764</name>
</gene>
<dbReference type="GO" id="GO:0005886">
    <property type="term" value="C:plasma membrane"/>
    <property type="evidence" value="ECO:0007669"/>
    <property type="project" value="UniProtKB-SubCell"/>
</dbReference>
<evidence type="ECO:0000259" key="8">
    <source>
        <dbReference type="Pfam" id="PF12704"/>
    </source>
</evidence>
<evidence type="ECO:0000313" key="10">
    <source>
        <dbReference type="Proteomes" id="UP000198393"/>
    </source>
</evidence>
<feature type="transmembrane region" description="Helical" evidence="6">
    <location>
        <begin position="839"/>
        <end position="859"/>
    </location>
</feature>
<evidence type="ECO:0000256" key="3">
    <source>
        <dbReference type="ARBA" id="ARBA00022692"/>
    </source>
</evidence>
<name>A0A239MC59_EKHLU</name>
<evidence type="ECO:0000256" key="4">
    <source>
        <dbReference type="ARBA" id="ARBA00022989"/>
    </source>
</evidence>
<keyword evidence="5 6" id="KW-0472">Membrane</keyword>
<dbReference type="InterPro" id="IPR025857">
    <property type="entry name" value="MacB_PCD"/>
</dbReference>
<reference evidence="9 10" key="1">
    <citation type="submission" date="2017-06" db="EMBL/GenBank/DDBJ databases">
        <authorList>
            <person name="Kim H.J."/>
            <person name="Triplett B.A."/>
        </authorList>
    </citation>
    <scope>NUCLEOTIDE SEQUENCE [LARGE SCALE GENOMIC DNA]</scope>
    <source>
        <strain evidence="9 10">DSM 19307</strain>
    </source>
</reference>
<dbReference type="EMBL" id="FZPD01000008">
    <property type="protein sequence ID" value="SNT39733.1"/>
    <property type="molecule type" value="Genomic_DNA"/>
</dbReference>
<proteinExistence type="predicted"/>
<feature type="transmembrane region" description="Helical" evidence="6">
    <location>
        <begin position="490"/>
        <end position="514"/>
    </location>
</feature>
<feature type="domain" description="MacB-like periplasmic core" evidence="8">
    <location>
        <begin position="92"/>
        <end position="306"/>
    </location>
</feature>
<dbReference type="OrthoDB" id="5933722at2"/>
<dbReference type="GO" id="GO:0022857">
    <property type="term" value="F:transmembrane transporter activity"/>
    <property type="evidence" value="ECO:0007669"/>
    <property type="project" value="TreeGrafter"/>
</dbReference>
<feature type="transmembrane region" description="Helical" evidence="6">
    <location>
        <begin position="443"/>
        <end position="469"/>
    </location>
</feature>
<keyword evidence="3 6" id="KW-0812">Transmembrane</keyword>
<keyword evidence="2" id="KW-1003">Cell membrane</keyword>
<evidence type="ECO:0000313" key="9">
    <source>
        <dbReference type="EMBL" id="SNT39733.1"/>
    </source>
</evidence>
<accession>A0A239MC59</accession>
<dbReference type="AlphaFoldDB" id="A0A239MC59"/>
<feature type="domain" description="ABC3 transporter permease C-terminal" evidence="7">
    <location>
        <begin position="756"/>
        <end position="869"/>
    </location>
</feature>
<keyword evidence="10" id="KW-1185">Reference proteome</keyword>
<feature type="transmembrane region" description="Helical" evidence="6">
    <location>
        <begin position="797"/>
        <end position="824"/>
    </location>
</feature>
<dbReference type="Pfam" id="PF12704">
    <property type="entry name" value="MacB_PCD"/>
    <property type="match status" value="1"/>
</dbReference>
<dbReference type="NCBIfam" id="NF038404">
    <property type="entry name" value="perm_prefix_2"/>
    <property type="match status" value="1"/>
</dbReference>
<dbReference type="InterPro" id="IPR047699">
    <property type="entry name" value="Permease_put_prefix"/>
</dbReference>
<dbReference type="RefSeq" id="WP_089358426.1">
    <property type="nucleotide sequence ID" value="NZ_FZPD01000008.1"/>
</dbReference>
<feature type="transmembrane region" description="Helical" evidence="6">
    <location>
        <begin position="93"/>
        <end position="113"/>
    </location>
</feature>
<feature type="transmembrane region" description="Helical" evidence="6">
    <location>
        <begin position="398"/>
        <end position="423"/>
    </location>
</feature>
<evidence type="ECO:0000259" key="7">
    <source>
        <dbReference type="Pfam" id="PF02687"/>
    </source>
</evidence>